<sequence length="136" mass="14872">MGFFFCFKRIGNQRGLSGVDAHGGEQPAVVRQSFGEGGQCVRGNIPFRGAVRLARGKGYGKGAAGFLHADFRVLLQLEDDAESVVVGLELLEHAVKQILRGTQIHGAVIVPVIEFKKLDHKARRRTSHVRTVLRNA</sequence>
<evidence type="ECO:0000313" key="1">
    <source>
        <dbReference type="EMBL" id="MPN64160.1"/>
    </source>
</evidence>
<dbReference type="EMBL" id="VSSQ01144639">
    <property type="protein sequence ID" value="MPN64160.1"/>
    <property type="molecule type" value="Genomic_DNA"/>
</dbReference>
<proteinExistence type="predicted"/>
<name>A0A645JM33_9ZZZZ</name>
<accession>A0A645JM33</accession>
<protein>
    <submittedName>
        <fullName evidence="1">Uncharacterized protein</fullName>
    </submittedName>
</protein>
<dbReference type="AlphaFoldDB" id="A0A645JM33"/>
<reference evidence="1" key="1">
    <citation type="submission" date="2019-08" db="EMBL/GenBank/DDBJ databases">
        <authorList>
            <person name="Kucharzyk K."/>
            <person name="Murdoch R.W."/>
            <person name="Higgins S."/>
            <person name="Loffler F."/>
        </authorList>
    </citation>
    <scope>NUCLEOTIDE SEQUENCE</scope>
</reference>
<comment type="caution">
    <text evidence="1">The sequence shown here is derived from an EMBL/GenBank/DDBJ whole genome shotgun (WGS) entry which is preliminary data.</text>
</comment>
<organism evidence="1">
    <name type="scientific">bioreactor metagenome</name>
    <dbReference type="NCBI Taxonomy" id="1076179"/>
    <lineage>
        <taxon>unclassified sequences</taxon>
        <taxon>metagenomes</taxon>
        <taxon>ecological metagenomes</taxon>
    </lineage>
</organism>
<gene>
    <name evidence="1" type="ORF">SDC9_211931</name>
</gene>